<keyword evidence="1" id="KW-1133">Transmembrane helix</keyword>
<feature type="transmembrane region" description="Helical" evidence="1">
    <location>
        <begin position="114"/>
        <end position="133"/>
    </location>
</feature>
<proteinExistence type="predicted"/>
<keyword evidence="1" id="KW-0812">Transmembrane</keyword>
<name>A0A9D1Y8R5_9FIRM</name>
<comment type="caution">
    <text evidence="2">The sequence shown here is derived from an EMBL/GenBank/DDBJ whole genome shotgun (WGS) entry which is preliminary data.</text>
</comment>
<dbReference type="EMBL" id="DXDX01000114">
    <property type="protein sequence ID" value="HIY21442.1"/>
    <property type="molecule type" value="Genomic_DNA"/>
</dbReference>
<evidence type="ECO:0000313" key="3">
    <source>
        <dbReference type="Proteomes" id="UP000823868"/>
    </source>
</evidence>
<evidence type="ECO:0000256" key="1">
    <source>
        <dbReference type="SAM" id="Phobius"/>
    </source>
</evidence>
<dbReference type="Proteomes" id="UP000823868">
    <property type="component" value="Unassembled WGS sequence"/>
</dbReference>
<evidence type="ECO:0000313" key="2">
    <source>
        <dbReference type="EMBL" id="HIY21442.1"/>
    </source>
</evidence>
<sequence length="251" mass="28605">MTTVTLLFHRKRGEEGGSRVSGQISFRAEEKGVYRAQLQPQGQIELILLKGKELHFQVSEEHKPNSYQYTQKKPVGSTILGNFYLREVQRLLCTGGMMALLLGYLVWIGGLPAFVLFLPPSLCILMLGFSAIVGSRRFHQVFDALPMRRQEQIQAEFSREHPIFPLFLGEVHLLSNCLISRHGGRLSLILIEKITSAQKFQASKSYGLARSLILHMKNGRKYQLEFFGTHQKELPVVLAWLKERNPSILEQ</sequence>
<keyword evidence="1" id="KW-0472">Membrane</keyword>
<dbReference type="AlphaFoldDB" id="A0A9D1Y8R5"/>
<gene>
    <name evidence="2" type="ORF">H9841_06040</name>
</gene>
<feature type="transmembrane region" description="Helical" evidence="1">
    <location>
        <begin position="91"/>
        <end position="108"/>
    </location>
</feature>
<reference evidence="2" key="1">
    <citation type="journal article" date="2021" name="PeerJ">
        <title>Extensive microbial diversity within the chicken gut microbiome revealed by metagenomics and culture.</title>
        <authorList>
            <person name="Gilroy R."/>
            <person name="Ravi A."/>
            <person name="Getino M."/>
            <person name="Pursley I."/>
            <person name="Horton D.L."/>
            <person name="Alikhan N.F."/>
            <person name="Baker D."/>
            <person name="Gharbi K."/>
            <person name="Hall N."/>
            <person name="Watson M."/>
            <person name="Adriaenssens E.M."/>
            <person name="Foster-Nyarko E."/>
            <person name="Jarju S."/>
            <person name="Secka A."/>
            <person name="Antonio M."/>
            <person name="Oren A."/>
            <person name="Chaudhuri R.R."/>
            <person name="La Ragione R."/>
            <person name="Hildebrand F."/>
            <person name="Pallen M.J."/>
        </authorList>
    </citation>
    <scope>NUCLEOTIDE SEQUENCE</scope>
    <source>
        <strain evidence="2">ChiBcec16_6824</strain>
    </source>
</reference>
<accession>A0A9D1Y8R5</accession>
<reference evidence="2" key="2">
    <citation type="submission" date="2021-04" db="EMBL/GenBank/DDBJ databases">
        <authorList>
            <person name="Gilroy R."/>
        </authorList>
    </citation>
    <scope>NUCLEOTIDE SEQUENCE</scope>
    <source>
        <strain evidence="2">ChiBcec16_6824</strain>
    </source>
</reference>
<organism evidence="2 3">
    <name type="scientific">Candidatus Flavonifractor merdigallinarum</name>
    <dbReference type="NCBI Taxonomy" id="2838589"/>
    <lineage>
        <taxon>Bacteria</taxon>
        <taxon>Bacillati</taxon>
        <taxon>Bacillota</taxon>
        <taxon>Clostridia</taxon>
        <taxon>Eubacteriales</taxon>
        <taxon>Oscillospiraceae</taxon>
        <taxon>Flavonifractor</taxon>
    </lineage>
</organism>
<protein>
    <submittedName>
        <fullName evidence="2">Uncharacterized protein</fullName>
    </submittedName>
</protein>